<comment type="caution">
    <text evidence="2">The sequence shown here is derived from an EMBL/GenBank/DDBJ whole genome shotgun (WGS) entry which is preliminary data.</text>
</comment>
<dbReference type="PRINTS" id="PR00364">
    <property type="entry name" value="DISEASERSIST"/>
</dbReference>
<dbReference type="EMBL" id="RZYA01000027">
    <property type="protein sequence ID" value="RVU16511.1"/>
    <property type="molecule type" value="Genomic_DNA"/>
</dbReference>
<dbReference type="AlphaFoldDB" id="A0A3S2V8J7"/>
<dbReference type="Pfam" id="PF13191">
    <property type="entry name" value="AAA_16"/>
    <property type="match status" value="1"/>
</dbReference>
<gene>
    <name evidence="2" type="ORF">EOT10_36505</name>
</gene>
<keyword evidence="3" id="KW-1185">Reference proteome</keyword>
<feature type="domain" description="Orc1-like AAA ATPase" evidence="1">
    <location>
        <begin position="12"/>
        <end position="127"/>
    </location>
</feature>
<dbReference type="Proteomes" id="UP000283128">
    <property type="component" value="Unassembled WGS sequence"/>
</dbReference>
<dbReference type="PANTHER" id="PTHR47691:SF3">
    <property type="entry name" value="HTH-TYPE TRANSCRIPTIONAL REGULATOR RV0890C-RELATED"/>
    <property type="match status" value="1"/>
</dbReference>
<evidence type="ECO:0000259" key="1">
    <source>
        <dbReference type="Pfam" id="PF13191"/>
    </source>
</evidence>
<dbReference type="RefSeq" id="WP_127832693.1">
    <property type="nucleotide sequence ID" value="NZ_RZYA01000027.1"/>
</dbReference>
<organism evidence="2 3">
    <name type="scientific">Streptomyces antnestii</name>
    <dbReference type="NCBI Taxonomy" id="2494256"/>
    <lineage>
        <taxon>Bacteria</taxon>
        <taxon>Bacillati</taxon>
        <taxon>Actinomycetota</taxon>
        <taxon>Actinomycetes</taxon>
        <taxon>Kitasatosporales</taxon>
        <taxon>Streptomycetaceae</taxon>
        <taxon>Streptomyces</taxon>
    </lineage>
</organism>
<name>A0A3S2V8J7_9ACTN</name>
<sequence>MRELLETRSAGLVGRDGAAAELESLLRAKRLVTVVGPGGVGKSALAAQVAGRLLDEPWAAAGTADLAALDVPGLVPHSLARALRIDGSPALPQLPALAAEIGRRPVLLVVDTCERLAEECAETLEQLVEACPALHVLATSRIPPAAPGTFPLAPLAPDSAVPLLTSAAREAGAPDDPDPDLAYRICASLDGLPLALRIAAGQLAHREADDLLTLIGRPGQLLDLPAPMPELPHRLRTLRGSLCWSVRLCTPGERLLWARAGVFTGPFTRADAVTVCADDRLPPDDLAVAFDGLAAHSLITPVPSGSGAFRMSAATRAYGKQMLELLGEDAEFRRRCLAHCLQEA</sequence>
<dbReference type="Gene3D" id="3.40.50.300">
    <property type="entry name" value="P-loop containing nucleotide triphosphate hydrolases"/>
    <property type="match status" value="1"/>
</dbReference>
<dbReference type="OrthoDB" id="4086661at2"/>
<reference evidence="2 3" key="1">
    <citation type="submission" date="2019-01" db="EMBL/GenBank/DDBJ databases">
        <title>Genome sequences of Streptomyces and Rhizobium isolates collected from root and soil.</title>
        <authorList>
            <person name="Chhettri S."/>
            <person name="Sevigny J.L."/>
            <person name="Sen A."/>
            <person name="Ennis N."/>
            <person name="Tisa L."/>
        </authorList>
    </citation>
    <scope>NUCLEOTIDE SEQUENCE [LARGE SCALE GENOMIC DNA]</scope>
    <source>
        <strain evidence="2 3">San01</strain>
    </source>
</reference>
<protein>
    <recommendedName>
        <fullName evidence="1">Orc1-like AAA ATPase domain-containing protein</fullName>
    </recommendedName>
</protein>
<dbReference type="PANTHER" id="PTHR47691">
    <property type="entry name" value="REGULATOR-RELATED"/>
    <property type="match status" value="1"/>
</dbReference>
<evidence type="ECO:0000313" key="2">
    <source>
        <dbReference type="EMBL" id="RVU16511.1"/>
    </source>
</evidence>
<proteinExistence type="predicted"/>
<dbReference type="InterPro" id="IPR027417">
    <property type="entry name" value="P-loop_NTPase"/>
</dbReference>
<dbReference type="InterPro" id="IPR041664">
    <property type="entry name" value="AAA_16"/>
</dbReference>
<evidence type="ECO:0000313" key="3">
    <source>
        <dbReference type="Proteomes" id="UP000283128"/>
    </source>
</evidence>
<accession>A0A3S2V8J7</accession>
<dbReference type="SUPFAM" id="SSF52540">
    <property type="entry name" value="P-loop containing nucleoside triphosphate hydrolases"/>
    <property type="match status" value="1"/>
</dbReference>